<dbReference type="EMBL" id="BKCJ011069678">
    <property type="protein sequence ID" value="GFC79270.1"/>
    <property type="molecule type" value="Genomic_DNA"/>
</dbReference>
<gene>
    <name evidence="1" type="ORF">Tci_851240</name>
</gene>
<feature type="non-terminal residue" evidence="1">
    <location>
        <position position="1"/>
    </location>
</feature>
<dbReference type="AlphaFoldDB" id="A0A699QZI6"/>
<comment type="caution">
    <text evidence="1">The sequence shown here is derived from an EMBL/GenBank/DDBJ whole genome shotgun (WGS) entry which is preliminary data.</text>
</comment>
<reference evidence="1" key="1">
    <citation type="journal article" date="2019" name="Sci. Rep.">
        <title>Draft genome of Tanacetum cinerariifolium, the natural source of mosquito coil.</title>
        <authorList>
            <person name="Yamashiro T."/>
            <person name="Shiraishi A."/>
            <person name="Satake H."/>
            <person name="Nakayama K."/>
        </authorList>
    </citation>
    <scope>NUCLEOTIDE SEQUENCE</scope>
</reference>
<protein>
    <submittedName>
        <fullName evidence="1">Uncharacterized protein</fullName>
    </submittedName>
</protein>
<organism evidence="1">
    <name type="scientific">Tanacetum cinerariifolium</name>
    <name type="common">Dalmatian daisy</name>
    <name type="synonym">Chrysanthemum cinerariifolium</name>
    <dbReference type="NCBI Taxonomy" id="118510"/>
    <lineage>
        <taxon>Eukaryota</taxon>
        <taxon>Viridiplantae</taxon>
        <taxon>Streptophyta</taxon>
        <taxon>Embryophyta</taxon>
        <taxon>Tracheophyta</taxon>
        <taxon>Spermatophyta</taxon>
        <taxon>Magnoliopsida</taxon>
        <taxon>eudicotyledons</taxon>
        <taxon>Gunneridae</taxon>
        <taxon>Pentapetalae</taxon>
        <taxon>asterids</taxon>
        <taxon>campanulids</taxon>
        <taxon>Asterales</taxon>
        <taxon>Asteraceae</taxon>
        <taxon>Asteroideae</taxon>
        <taxon>Anthemideae</taxon>
        <taxon>Anthemidinae</taxon>
        <taxon>Tanacetum</taxon>
    </lineage>
</organism>
<sequence length="47" mass="5313">ELYSKHDPVMVVSLAGRTIQDAEMFKQLVDHLHLSHIPEVGFPPSDK</sequence>
<evidence type="ECO:0000313" key="1">
    <source>
        <dbReference type="EMBL" id="GFC79270.1"/>
    </source>
</evidence>
<accession>A0A699QZI6</accession>
<proteinExistence type="predicted"/>
<name>A0A699QZI6_TANCI</name>